<dbReference type="AlphaFoldDB" id="A0A540L1H9"/>
<evidence type="ECO:0000313" key="3">
    <source>
        <dbReference type="Proteomes" id="UP000315295"/>
    </source>
</evidence>
<feature type="compositionally biased region" description="Basic residues" evidence="1">
    <location>
        <begin position="1"/>
        <end position="10"/>
    </location>
</feature>
<keyword evidence="3" id="KW-1185">Reference proteome</keyword>
<accession>A0A540L1H9</accession>
<evidence type="ECO:0000256" key="1">
    <source>
        <dbReference type="SAM" id="MobiDB-lite"/>
    </source>
</evidence>
<organism evidence="2 3">
    <name type="scientific">Malus baccata</name>
    <name type="common">Siberian crab apple</name>
    <name type="synonym">Pyrus baccata</name>
    <dbReference type="NCBI Taxonomy" id="106549"/>
    <lineage>
        <taxon>Eukaryota</taxon>
        <taxon>Viridiplantae</taxon>
        <taxon>Streptophyta</taxon>
        <taxon>Embryophyta</taxon>
        <taxon>Tracheophyta</taxon>
        <taxon>Spermatophyta</taxon>
        <taxon>Magnoliopsida</taxon>
        <taxon>eudicotyledons</taxon>
        <taxon>Gunneridae</taxon>
        <taxon>Pentapetalae</taxon>
        <taxon>rosids</taxon>
        <taxon>fabids</taxon>
        <taxon>Rosales</taxon>
        <taxon>Rosaceae</taxon>
        <taxon>Amygdaloideae</taxon>
        <taxon>Maleae</taxon>
        <taxon>Malus</taxon>
    </lineage>
</organism>
<dbReference type="EMBL" id="VIEB01000812">
    <property type="protein sequence ID" value="TQD80337.1"/>
    <property type="molecule type" value="Genomic_DNA"/>
</dbReference>
<evidence type="ECO:0000313" key="2">
    <source>
        <dbReference type="EMBL" id="TQD80337.1"/>
    </source>
</evidence>
<dbReference type="STRING" id="106549.A0A540L1H9"/>
<reference evidence="2 3" key="1">
    <citation type="journal article" date="2019" name="G3 (Bethesda)">
        <title>Sequencing of a Wild Apple (Malus baccata) Genome Unravels the Differences Between Cultivated and Wild Apple Species Regarding Disease Resistance and Cold Tolerance.</title>
        <authorList>
            <person name="Chen X."/>
        </authorList>
    </citation>
    <scope>NUCLEOTIDE SEQUENCE [LARGE SCALE GENOMIC DNA]</scope>
    <source>
        <strain evidence="3">cv. Shandingzi</strain>
        <tissue evidence="2">Leaves</tissue>
    </source>
</reference>
<name>A0A540L1H9_MALBA</name>
<comment type="caution">
    <text evidence="2">The sequence shown here is derived from an EMBL/GenBank/DDBJ whole genome shotgun (WGS) entry which is preliminary data.</text>
</comment>
<proteinExistence type="predicted"/>
<dbReference type="Proteomes" id="UP000315295">
    <property type="component" value="Unassembled WGS sequence"/>
</dbReference>
<sequence length="63" mass="7013">MGRQWSRRRGWNFDGFGGNSWDESSSSSSSDPAFAFKRVIRILADGLGDANMEKVPMRLTSVS</sequence>
<feature type="region of interest" description="Disordered" evidence="1">
    <location>
        <begin position="1"/>
        <end position="31"/>
    </location>
</feature>
<protein>
    <submittedName>
        <fullName evidence="2">Uncharacterized protein</fullName>
    </submittedName>
</protein>
<gene>
    <name evidence="2" type="ORF">C1H46_034093</name>
</gene>